<proteinExistence type="predicted"/>
<dbReference type="EMBL" id="BALG01000048">
    <property type="protein sequence ID" value="GAC41783.1"/>
    <property type="molecule type" value="Genomic_DNA"/>
</dbReference>
<evidence type="ECO:0000313" key="3">
    <source>
        <dbReference type="Proteomes" id="UP000029453"/>
    </source>
</evidence>
<dbReference type="Proteomes" id="UP000029453">
    <property type="component" value="Unassembled WGS sequence"/>
</dbReference>
<gene>
    <name evidence="2" type="ORF">PPOP_1140</name>
</gene>
<evidence type="ECO:0000313" key="2">
    <source>
        <dbReference type="EMBL" id="GAC41783.1"/>
    </source>
</evidence>
<reference evidence="2 3" key="1">
    <citation type="submission" date="2012-10" db="EMBL/GenBank/DDBJ databases">
        <title>Draft Genome Sequence of Paenibacillus popilliae ATCC 14706T.</title>
        <authorList>
            <person name="Iiyama K."/>
            <person name="Mori K."/>
            <person name="Mon H."/>
            <person name="Chieda Y."/>
            <person name="Lee J.M."/>
            <person name="Kusakabe T."/>
            <person name="Tashiro K."/>
            <person name="Asano S."/>
            <person name="Yasunaga-Aoki C."/>
            <person name="Shimizu S."/>
        </authorList>
    </citation>
    <scope>NUCLEOTIDE SEQUENCE [LARGE SCALE GENOMIC DNA]</scope>
    <source>
        <strain evidence="2 3">ATCC 14706</strain>
    </source>
</reference>
<sequence length="147" mass="16766">MITLVFSFIDAWEYLRMIAGKNYIGNPSYVIAWQAGTGMSMMPLYMLVAPALLAFVYVDTLWVDANTRFRNHILIRSSYVKYTYVKYVVTMLSGGLAASVPCALLYFIFQLLLPLNYTEDNLNLLRLNVDYDDGLITSRPLRLLVAD</sequence>
<protein>
    <submittedName>
        <fullName evidence="2">Multidrug resistance efflux pump</fullName>
    </submittedName>
</protein>
<evidence type="ECO:0000256" key="1">
    <source>
        <dbReference type="SAM" id="Phobius"/>
    </source>
</evidence>
<feature type="transmembrane region" description="Helical" evidence="1">
    <location>
        <begin position="84"/>
        <end position="109"/>
    </location>
</feature>
<name>M9M3J7_PAEPP</name>
<comment type="caution">
    <text evidence="2">The sequence shown here is derived from an EMBL/GenBank/DDBJ whole genome shotgun (WGS) entry which is preliminary data.</text>
</comment>
<organism evidence="2 3">
    <name type="scientific">Paenibacillus popilliae ATCC 14706</name>
    <dbReference type="NCBI Taxonomy" id="1212764"/>
    <lineage>
        <taxon>Bacteria</taxon>
        <taxon>Bacillati</taxon>
        <taxon>Bacillota</taxon>
        <taxon>Bacilli</taxon>
        <taxon>Bacillales</taxon>
        <taxon>Paenibacillaceae</taxon>
        <taxon>Paenibacillus</taxon>
    </lineage>
</organism>
<dbReference type="AlphaFoldDB" id="M9M3J7"/>
<keyword evidence="1" id="KW-0812">Transmembrane</keyword>
<keyword evidence="3" id="KW-1185">Reference proteome</keyword>
<keyword evidence="1" id="KW-0472">Membrane</keyword>
<accession>M9M3J7</accession>
<feature type="transmembrane region" description="Helical" evidence="1">
    <location>
        <begin position="44"/>
        <end position="63"/>
    </location>
</feature>
<keyword evidence="1" id="KW-1133">Transmembrane helix</keyword>